<reference evidence="4" key="1">
    <citation type="submission" date="2023-04" db="EMBL/GenBank/DDBJ databases">
        <title>Complete genome sequence of a phthalic acid esters degrading bacterial strain.</title>
        <authorList>
            <person name="Weng L."/>
            <person name="Jia Y."/>
            <person name="Ren L."/>
        </authorList>
    </citation>
    <scope>NUCLEOTIDE SEQUENCE</scope>
    <source>
        <strain evidence="4">RL-LY01</strain>
    </source>
</reference>
<gene>
    <name evidence="4" type="ORF">P9A14_20900</name>
</gene>
<feature type="domain" description="HTH tetR-type" evidence="3">
    <location>
        <begin position="1"/>
        <end position="59"/>
    </location>
</feature>
<evidence type="ECO:0000313" key="5">
    <source>
        <dbReference type="Proteomes" id="UP001213504"/>
    </source>
</evidence>
<evidence type="ECO:0000256" key="2">
    <source>
        <dbReference type="PROSITE-ProRule" id="PRU00335"/>
    </source>
</evidence>
<dbReference type="InterPro" id="IPR009057">
    <property type="entry name" value="Homeodomain-like_sf"/>
</dbReference>
<dbReference type="EMBL" id="CP121270">
    <property type="protein sequence ID" value="WFP24553.1"/>
    <property type="molecule type" value="Genomic_DNA"/>
</dbReference>
<dbReference type="InterPro" id="IPR001647">
    <property type="entry name" value="HTH_TetR"/>
</dbReference>
<name>A0AAX3T5U5_9ACTN</name>
<sequence length="196" mass="21058">MRQRLLTSALTLLERRPGRRPTTAELADHAHVSIGTVYRYFADMDAIVEELRLAAVHDITATLASGIGGAMDQQPDTAMVTVVETLVSSFESHAPVLRASLEIGEHGFGEAWAEVEGPLLPLARILPSRMRPDLDDRAIDELVFLTMGATASLCLRIAVQRPRDADRSSLIAMAARMLLAAFDSPPSASAGRVSAG</sequence>
<dbReference type="Proteomes" id="UP001213504">
    <property type="component" value="Chromosome"/>
</dbReference>
<protein>
    <submittedName>
        <fullName evidence="4">TetR/AcrR family transcriptional regulator</fullName>
    </submittedName>
</protein>
<dbReference type="GO" id="GO:0003677">
    <property type="term" value="F:DNA binding"/>
    <property type="evidence" value="ECO:0007669"/>
    <property type="project" value="UniProtKB-UniRule"/>
</dbReference>
<organism evidence="4 5">
    <name type="scientific">Gordonia hongkongensis</name>
    <dbReference type="NCBI Taxonomy" id="1701090"/>
    <lineage>
        <taxon>Bacteria</taxon>
        <taxon>Bacillati</taxon>
        <taxon>Actinomycetota</taxon>
        <taxon>Actinomycetes</taxon>
        <taxon>Mycobacteriales</taxon>
        <taxon>Gordoniaceae</taxon>
        <taxon>Gordonia</taxon>
    </lineage>
</organism>
<dbReference type="PROSITE" id="PS50977">
    <property type="entry name" value="HTH_TETR_2"/>
    <property type="match status" value="1"/>
</dbReference>
<feature type="DNA-binding region" description="H-T-H motif" evidence="2">
    <location>
        <begin position="22"/>
        <end position="41"/>
    </location>
</feature>
<dbReference type="Gene3D" id="1.10.357.10">
    <property type="entry name" value="Tetracycline Repressor, domain 2"/>
    <property type="match status" value="1"/>
</dbReference>
<dbReference type="Pfam" id="PF00440">
    <property type="entry name" value="TetR_N"/>
    <property type="match status" value="1"/>
</dbReference>
<dbReference type="AlphaFoldDB" id="A0AAX3T5U5"/>
<evidence type="ECO:0000313" key="4">
    <source>
        <dbReference type="EMBL" id="WFP24553.1"/>
    </source>
</evidence>
<evidence type="ECO:0000256" key="1">
    <source>
        <dbReference type="ARBA" id="ARBA00023125"/>
    </source>
</evidence>
<dbReference type="RefSeq" id="WP_165629486.1">
    <property type="nucleotide sequence ID" value="NZ_CP121270.1"/>
</dbReference>
<evidence type="ECO:0000259" key="3">
    <source>
        <dbReference type="PROSITE" id="PS50977"/>
    </source>
</evidence>
<keyword evidence="1 2" id="KW-0238">DNA-binding</keyword>
<accession>A0AAX3T5U5</accession>
<dbReference type="SUPFAM" id="SSF46689">
    <property type="entry name" value="Homeodomain-like"/>
    <property type="match status" value="1"/>
</dbReference>
<proteinExistence type="predicted"/>